<feature type="non-terminal residue" evidence="3">
    <location>
        <position position="1"/>
    </location>
</feature>
<dbReference type="GO" id="GO:0007166">
    <property type="term" value="P:cell surface receptor signaling pathway"/>
    <property type="evidence" value="ECO:0007669"/>
    <property type="project" value="TreeGrafter"/>
</dbReference>
<dbReference type="AlphaFoldDB" id="A0A7L2LHK3"/>
<dbReference type="SUPFAM" id="SSF48726">
    <property type="entry name" value="Immunoglobulin"/>
    <property type="match status" value="1"/>
</dbReference>
<accession>A0A7L2LHK3</accession>
<dbReference type="GO" id="GO:0004888">
    <property type="term" value="F:transmembrane signaling receptor activity"/>
    <property type="evidence" value="ECO:0007669"/>
    <property type="project" value="TreeGrafter"/>
</dbReference>
<dbReference type="InterPro" id="IPR036179">
    <property type="entry name" value="Ig-like_dom_sf"/>
</dbReference>
<evidence type="ECO:0000256" key="2">
    <source>
        <dbReference type="ARBA" id="ARBA00023157"/>
    </source>
</evidence>
<reference evidence="3 4" key="1">
    <citation type="submission" date="2019-09" db="EMBL/GenBank/DDBJ databases">
        <title>Bird 10,000 Genomes (B10K) Project - Family phase.</title>
        <authorList>
            <person name="Zhang G."/>
        </authorList>
    </citation>
    <scope>NUCLEOTIDE SEQUENCE [LARGE SCALE GENOMIC DNA]</scope>
    <source>
        <strain evidence="3">B10K-DU-002-18</strain>
        <tissue evidence="3">Muscle</tissue>
    </source>
</reference>
<evidence type="ECO:0000313" key="4">
    <source>
        <dbReference type="Proteomes" id="UP000527178"/>
    </source>
</evidence>
<dbReference type="PANTHER" id="PTHR11481">
    <property type="entry name" value="IMMUNOGLOBULIN FC RECEPTOR"/>
    <property type="match status" value="1"/>
</dbReference>
<organism evidence="3 4">
    <name type="scientific">Hippolais icterina</name>
    <name type="common">icterine warbler</name>
    <dbReference type="NCBI Taxonomy" id="68497"/>
    <lineage>
        <taxon>Eukaryota</taxon>
        <taxon>Metazoa</taxon>
        <taxon>Chordata</taxon>
        <taxon>Craniata</taxon>
        <taxon>Vertebrata</taxon>
        <taxon>Euteleostomi</taxon>
        <taxon>Archelosauria</taxon>
        <taxon>Archosauria</taxon>
        <taxon>Dinosauria</taxon>
        <taxon>Saurischia</taxon>
        <taxon>Theropoda</taxon>
        <taxon>Coelurosauria</taxon>
        <taxon>Aves</taxon>
        <taxon>Neognathae</taxon>
        <taxon>Neoaves</taxon>
        <taxon>Telluraves</taxon>
        <taxon>Australaves</taxon>
        <taxon>Passeriformes</taxon>
        <taxon>Sylvioidea</taxon>
        <taxon>Sylviidae</taxon>
        <taxon>Acrocephalinae</taxon>
        <taxon>Hippolais</taxon>
    </lineage>
</organism>
<dbReference type="PANTHER" id="PTHR11481:SF64">
    <property type="entry name" value="FC RECEPTOR-LIKE PROTEIN 4"/>
    <property type="match status" value="1"/>
</dbReference>
<feature type="non-terminal residue" evidence="3">
    <location>
        <position position="101"/>
    </location>
</feature>
<sequence>TPCPTEQLVLQVPLWPLLEGDTVTLHCRGRRDMLVSEVRFYRGDKELRKPLRGTEFSLSALQLHHSGDYWCRGWVTSKLSLWTQSARTIMKVHGEHHTATT</sequence>
<dbReference type="InterPro" id="IPR050488">
    <property type="entry name" value="Ig_Fc_receptor"/>
</dbReference>
<dbReference type="Pfam" id="PF13895">
    <property type="entry name" value="Ig_2"/>
    <property type="match status" value="1"/>
</dbReference>
<evidence type="ECO:0000313" key="3">
    <source>
        <dbReference type="EMBL" id="NXR47278.1"/>
    </source>
</evidence>
<name>A0A7L2LHK3_9SYLV</name>
<dbReference type="Proteomes" id="UP000527178">
    <property type="component" value="Unassembled WGS sequence"/>
</dbReference>
<dbReference type="GO" id="GO:0009897">
    <property type="term" value="C:external side of plasma membrane"/>
    <property type="evidence" value="ECO:0007669"/>
    <property type="project" value="TreeGrafter"/>
</dbReference>
<proteinExistence type="predicted"/>
<dbReference type="EMBL" id="VWYN01007834">
    <property type="protein sequence ID" value="NXR47278.1"/>
    <property type="molecule type" value="Genomic_DNA"/>
</dbReference>
<keyword evidence="1" id="KW-0732">Signal</keyword>
<evidence type="ECO:0000256" key="1">
    <source>
        <dbReference type="ARBA" id="ARBA00022729"/>
    </source>
</evidence>
<protein>
    <submittedName>
        <fullName evidence="3">FCGR2 protein</fullName>
    </submittedName>
</protein>
<dbReference type="Gene3D" id="2.60.40.10">
    <property type="entry name" value="Immunoglobulins"/>
    <property type="match status" value="1"/>
</dbReference>
<dbReference type="GO" id="GO:0006955">
    <property type="term" value="P:immune response"/>
    <property type="evidence" value="ECO:0007669"/>
    <property type="project" value="TreeGrafter"/>
</dbReference>
<gene>
    <name evidence="3" type="primary">Fcgr2_3</name>
    <name evidence="3" type="ORF">HIPICT_R14807</name>
</gene>
<dbReference type="InterPro" id="IPR013783">
    <property type="entry name" value="Ig-like_fold"/>
</dbReference>
<keyword evidence="2" id="KW-1015">Disulfide bond</keyword>
<comment type="caution">
    <text evidence="3">The sequence shown here is derived from an EMBL/GenBank/DDBJ whole genome shotgun (WGS) entry which is preliminary data.</text>
</comment>
<keyword evidence="4" id="KW-1185">Reference proteome</keyword>